<evidence type="ECO:0000259" key="4">
    <source>
        <dbReference type="SMART" id="SM00382"/>
    </source>
</evidence>
<dbReference type="PANTHER" id="PTHR10763:SF26">
    <property type="entry name" value="CELL DIVISION CONTROL PROTEIN 6 HOMOLOG"/>
    <property type="match status" value="1"/>
</dbReference>
<feature type="region of interest" description="Disordered" evidence="3">
    <location>
        <begin position="1"/>
        <end position="65"/>
    </location>
</feature>
<dbReference type="Proteomes" id="UP000027073">
    <property type="component" value="Unassembled WGS sequence"/>
</dbReference>
<dbReference type="InParanoid" id="A0A067NHK5"/>
<dbReference type="CDD" id="cd00009">
    <property type="entry name" value="AAA"/>
    <property type="match status" value="1"/>
</dbReference>
<accession>A0A067NHK5</accession>
<dbReference type="Gene3D" id="1.10.8.60">
    <property type="match status" value="1"/>
</dbReference>
<comment type="similarity">
    <text evidence="1">Belongs to the CDC6/cdc18 family.</text>
</comment>
<dbReference type="GO" id="GO:0003688">
    <property type="term" value="F:DNA replication origin binding"/>
    <property type="evidence" value="ECO:0007669"/>
    <property type="project" value="TreeGrafter"/>
</dbReference>
<reference evidence="6" key="1">
    <citation type="journal article" date="2014" name="Proc. Natl. Acad. Sci. U.S.A.">
        <title>Extensive sampling of basidiomycete genomes demonstrates inadequacy of the white-rot/brown-rot paradigm for wood decay fungi.</title>
        <authorList>
            <person name="Riley R."/>
            <person name="Salamov A.A."/>
            <person name="Brown D.W."/>
            <person name="Nagy L.G."/>
            <person name="Floudas D."/>
            <person name="Held B.W."/>
            <person name="Levasseur A."/>
            <person name="Lombard V."/>
            <person name="Morin E."/>
            <person name="Otillar R."/>
            <person name="Lindquist E.A."/>
            <person name="Sun H."/>
            <person name="LaButti K.M."/>
            <person name="Schmutz J."/>
            <person name="Jabbour D."/>
            <person name="Luo H."/>
            <person name="Baker S.E."/>
            <person name="Pisabarro A.G."/>
            <person name="Walton J.D."/>
            <person name="Blanchette R.A."/>
            <person name="Henrissat B."/>
            <person name="Martin F."/>
            <person name="Cullen D."/>
            <person name="Hibbett D.S."/>
            <person name="Grigoriev I.V."/>
        </authorList>
    </citation>
    <scope>NUCLEOTIDE SEQUENCE [LARGE SCALE GENOMIC DNA]</scope>
    <source>
        <strain evidence="6">PC15</strain>
    </source>
</reference>
<dbReference type="SUPFAM" id="SSF52540">
    <property type="entry name" value="P-loop containing nucleoside triphosphate hydrolases"/>
    <property type="match status" value="1"/>
</dbReference>
<keyword evidence="2" id="KW-0235">DNA replication</keyword>
<dbReference type="EMBL" id="KL198008">
    <property type="protein sequence ID" value="KDQ27508.1"/>
    <property type="molecule type" value="Genomic_DNA"/>
</dbReference>
<proteinExistence type="inferred from homology"/>
<dbReference type="InterPro" id="IPR027417">
    <property type="entry name" value="P-loop_NTPase"/>
</dbReference>
<dbReference type="Gene3D" id="3.40.50.300">
    <property type="entry name" value="P-loop containing nucleotide triphosphate hydrolases"/>
    <property type="match status" value="1"/>
</dbReference>
<organism evidence="5 6">
    <name type="scientific">Pleurotus ostreatus (strain PC15)</name>
    <name type="common">Oyster mushroom</name>
    <dbReference type="NCBI Taxonomy" id="1137138"/>
    <lineage>
        <taxon>Eukaryota</taxon>
        <taxon>Fungi</taxon>
        <taxon>Dikarya</taxon>
        <taxon>Basidiomycota</taxon>
        <taxon>Agaricomycotina</taxon>
        <taxon>Agaricomycetes</taxon>
        <taxon>Agaricomycetidae</taxon>
        <taxon>Agaricales</taxon>
        <taxon>Pleurotineae</taxon>
        <taxon>Pleurotaceae</taxon>
        <taxon>Pleurotus</taxon>
    </lineage>
</organism>
<protein>
    <recommendedName>
        <fullName evidence="4">AAA+ ATPase domain-containing protein</fullName>
    </recommendedName>
</protein>
<gene>
    <name evidence="5" type="ORF">PLEOSDRAFT_1064843</name>
</gene>
<dbReference type="PANTHER" id="PTHR10763">
    <property type="entry name" value="CELL DIVISION CONTROL PROTEIN 6-RELATED"/>
    <property type="match status" value="1"/>
</dbReference>
<dbReference type="FunCoup" id="A0A067NHK5">
    <property type="interactions" value="409"/>
</dbReference>
<feature type="compositionally biased region" description="Polar residues" evidence="3">
    <location>
        <begin position="1"/>
        <end position="10"/>
    </location>
</feature>
<dbReference type="OrthoDB" id="1926878at2759"/>
<evidence type="ECO:0000256" key="1">
    <source>
        <dbReference type="ARBA" id="ARBA00006184"/>
    </source>
</evidence>
<evidence type="ECO:0000256" key="2">
    <source>
        <dbReference type="ARBA" id="ARBA00022705"/>
    </source>
</evidence>
<dbReference type="STRING" id="1137138.A0A067NHK5"/>
<dbReference type="AlphaFoldDB" id="A0A067NHK5"/>
<dbReference type="GO" id="GO:0016887">
    <property type="term" value="F:ATP hydrolysis activity"/>
    <property type="evidence" value="ECO:0007669"/>
    <property type="project" value="InterPro"/>
</dbReference>
<name>A0A067NHK5_PLEO1</name>
<feature type="compositionally biased region" description="Polar residues" evidence="3">
    <location>
        <begin position="19"/>
        <end position="53"/>
    </location>
</feature>
<dbReference type="InterPro" id="IPR003593">
    <property type="entry name" value="AAA+_ATPase"/>
</dbReference>
<evidence type="ECO:0000313" key="6">
    <source>
        <dbReference type="Proteomes" id="UP000027073"/>
    </source>
</evidence>
<dbReference type="VEuPathDB" id="FungiDB:PLEOSDRAFT_1064843"/>
<sequence length="662" mass="70191">MPTTRVTRSSVLGKRRAETNQTPSAASSKTLDQQLATPESPSNPKRPRTSLTLNEGDANKENVPPFNCEAVNEPSLSARATRALRRTSTTFTVPATPPSQTVRRNASTSSLVPATPAAHVSRIALATPPPTPPTTLLPTYARARALLRATCNNSSIQIAGRDAERAIIRTFITDHSTSSLYISGAPGTGKTALVNSILQELDEQVKIININCMALKNVDELWGQLAEELDTNGKRKASARSKKAKGRGAIEALLAARKTRCILVLDELDHVASGATALTTVFSLPSSANFRLIGIANTHTLTSSVSTLSDGADVQTLHFSPYTPTQLLEILSSRLQTLCDDSPEGQAERKKFLPQPTLMLLTKKVAAMTGDVRSLLEVLRGAIDLAVAAAVKTPQGGEENPLNASAPSVTPSHILEALKSHAPVAKSSSAASSTSGSTSEVVSKVNSMGIQARLVLLSIILASKRVEANLPLAEVTASSTFSTPTKSPTKRSHSLPTPSSSNSGLETSSLYTFYSQCLMRSDAGLFSPVSRGEFTDLLGLLEGVGLISSTGSLSCLSVASTPSKTGRRNFGRTASFGGMGKSQNSGGTVQLVEGVRLDEVLRGLGVNNTNNESTNDDVDPREEEVRIIWTRETTRIAKDVKVVERLRLSMAGIDPFGDAMED</sequence>
<feature type="compositionally biased region" description="Low complexity" evidence="3">
    <location>
        <begin position="477"/>
        <end position="487"/>
    </location>
</feature>
<dbReference type="Pfam" id="PF13401">
    <property type="entry name" value="AAA_22"/>
    <property type="match status" value="1"/>
</dbReference>
<dbReference type="InterPro" id="IPR049945">
    <property type="entry name" value="AAA_22"/>
</dbReference>
<feature type="region of interest" description="Disordered" evidence="3">
    <location>
        <begin position="91"/>
        <end position="113"/>
    </location>
</feature>
<dbReference type="GO" id="GO:0006270">
    <property type="term" value="P:DNA replication initiation"/>
    <property type="evidence" value="ECO:0007669"/>
    <property type="project" value="TreeGrafter"/>
</dbReference>
<feature type="compositionally biased region" description="Low complexity" evidence="3">
    <location>
        <begin position="494"/>
        <end position="504"/>
    </location>
</feature>
<dbReference type="HOGENOM" id="CLU_025750_0_0_1"/>
<dbReference type="GO" id="GO:0005634">
    <property type="term" value="C:nucleus"/>
    <property type="evidence" value="ECO:0007669"/>
    <property type="project" value="TreeGrafter"/>
</dbReference>
<feature type="region of interest" description="Disordered" evidence="3">
    <location>
        <begin position="477"/>
        <end position="504"/>
    </location>
</feature>
<evidence type="ECO:0000313" key="5">
    <source>
        <dbReference type="EMBL" id="KDQ27508.1"/>
    </source>
</evidence>
<feature type="compositionally biased region" description="Polar residues" evidence="3">
    <location>
        <begin position="98"/>
        <end position="112"/>
    </location>
</feature>
<feature type="domain" description="AAA+ ATPase" evidence="4">
    <location>
        <begin position="176"/>
        <end position="334"/>
    </location>
</feature>
<dbReference type="InterPro" id="IPR050311">
    <property type="entry name" value="ORC1/CDC6"/>
</dbReference>
<evidence type="ECO:0000256" key="3">
    <source>
        <dbReference type="SAM" id="MobiDB-lite"/>
    </source>
</evidence>
<dbReference type="SMART" id="SM00382">
    <property type="entry name" value="AAA"/>
    <property type="match status" value="1"/>
</dbReference>
<dbReference type="GO" id="GO:0033314">
    <property type="term" value="P:mitotic DNA replication checkpoint signaling"/>
    <property type="evidence" value="ECO:0007669"/>
    <property type="project" value="TreeGrafter"/>
</dbReference>